<dbReference type="Pfam" id="PF07690">
    <property type="entry name" value="MFS_1"/>
    <property type="match status" value="1"/>
</dbReference>
<keyword evidence="3 6" id="KW-0812">Transmembrane</keyword>
<feature type="domain" description="Major facilitator superfamily (MFS) profile" evidence="7">
    <location>
        <begin position="30"/>
        <end position="470"/>
    </location>
</feature>
<dbReference type="InterPro" id="IPR036259">
    <property type="entry name" value="MFS_trans_sf"/>
</dbReference>
<feature type="transmembrane region" description="Helical" evidence="6">
    <location>
        <begin position="444"/>
        <end position="466"/>
    </location>
</feature>
<evidence type="ECO:0000256" key="1">
    <source>
        <dbReference type="ARBA" id="ARBA00004651"/>
    </source>
</evidence>
<feature type="transmembrane region" description="Helical" evidence="6">
    <location>
        <begin position="124"/>
        <end position="145"/>
    </location>
</feature>
<accession>A0A0U0ZUC3</accession>
<organism evidence="8 9">
    <name type="scientific">Mycobacteroides abscessus</name>
    <dbReference type="NCBI Taxonomy" id="36809"/>
    <lineage>
        <taxon>Bacteria</taxon>
        <taxon>Bacillati</taxon>
        <taxon>Actinomycetota</taxon>
        <taxon>Actinomycetes</taxon>
        <taxon>Mycobacteriales</taxon>
        <taxon>Mycobacteriaceae</taxon>
        <taxon>Mycobacteroides</taxon>
    </lineage>
</organism>
<dbReference type="Gene3D" id="1.20.1250.20">
    <property type="entry name" value="MFS general substrate transporter like domains"/>
    <property type="match status" value="1"/>
</dbReference>
<evidence type="ECO:0000256" key="3">
    <source>
        <dbReference type="ARBA" id="ARBA00022692"/>
    </source>
</evidence>
<dbReference type="EMBL" id="CSWP01000011">
    <property type="protein sequence ID" value="CPV69337.1"/>
    <property type="molecule type" value="Genomic_DNA"/>
</dbReference>
<gene>
    <name evidence="8" type="ORF">ERS075579_04552</name>
</gene>
<evidence type="ECO:0000256" key="5">
    <source>
        <dbReference type="ARBA" id="ARBA00023136"/>
    </source>
</evidence>
<dbReference type="SUPFAM" id="SSF103473">
    <property type="entry name" value="MFS general substrate transporter"/>
    <property type="match status" value="1"/>
</dbReference>
<feature type="transmembrane region" description="Helical" evidence="6">
    <location>
        <begin position="216"/>
        <end position="238"/>
    </location>
</feature>
<feature type="transmembrane region" description="Helical" evidence="6">
    <location>
        <begin position="244"/>
        <end position="262"/>
    </location>
</feature>
<dbReference type="PANTHER" id="PTHR23501:SF154">
    <property type="entry name" value="MULTIDRUG-EFFLUX TRANSPORTER RV1634-RELATED"/>
    <property type="match status" value="1"/>
</dbReference>
<feature type="transmembrane region" description="Helical" evidence="6">
    <location>
        <begin position="342"/>
        <end position="363"/>
    </location>
</feature>
<dbReference type="GO" id="GO:0005886">
    <property type="term" value="C:plasma membrane"/>
    <property type="evidence" value="ECO:0007669"/>
    <property type="project" value="UniProtKB-SubCell"/>
</dbReference>
<dbReference type="Gene3D" id="1.20.1720.10">
    <property type="entry name" value="Multidrug resistance protein D"/>
    <property type="match status" value="1"/>
</dbReference>
<keyword evidence="5 6" id="KW-0472">Membrane</keyword>
<evidence type="ECO:0000256" key="6">
    <source>
        <dbReference type="SAM" id="Phobius"/>
    </source>
</evidence>
<dbReference type="InterPro" id="IPR020846">
    <property type="entry name" value="MFS_dom"/>
</dbReference>
<feature type="transmembrane region" description="Helical" evidence="6">
    <location>
        <begin position="157"/>
        <end position="178"/>
    </location>
</feature>
<dbReference type="AlphaFoldDB" id="A0A0U0ZUC3"/>
<sequence length="487" mass="49116">MNFSSYGIGMVRELGAGGWRDLLGGRQLGIVTVLAGGVALYATNVYLTTSLLPSAVVDIGGERFYAWVTTVYLIASVSAATVVSPLLGWAGSRGAYLLALGAFAVGTLVCAVAPGMHVLLAGRAVQGAAGGLLAGLAYAVINLALPQRLWTRASALTSAMWGVGTFVGPAAGGLFAQWGLWRWAFGMLAAITVGIAAMVPYVLTRAQKPNAAGAGNQVPVGSLLVLTAAASLVAAAGLQSTLPLMASLLAAAAVLVILFVALDRRSQASVLPKAVFVRNPLKWIYLTIAVLAVASMAETYIPFFGQRLGHLSPVAAGFLGATLAFGWTVGEMISASAQARTVSRVVSVAPAVVAAGLFLAGVLQRDGATVLEIGGWTLGFVVTGAGIGMAWPHLAAAAMSVSDDGSESGTGAAAISTVQLIAGAFGAGLAGVCVNLGGSARHGAQVLFVGFAVMVLCGVVVSVRVFRTGSASEMTDRAGQQAVRVAS</sequence>
<feature type="transmembrane region" description="Helical" evidence="6">
    <location>
        <begin position="28"/>
        <end position="52"/>
    </location>
</feature>
<feature type="transmembrane region" description="Helical" evidence="6">
    <location>
        <begin position="64"/>
        <end position="83"/>
    </location>
</feature>
<comment type="subcellular location">
    <subcellularLocation>
        <location evidence="1">Cell membrane</location>
        <topology evidence="1">Multi-pass membrane protein</topology>
    </subcellularLocation>
</comment>
<feature type="transmembrane region" description="Helical" evidence="6">
    <location>
        <begin position="310"/>
        <end position="330"/>
    </location>
</feature>
<feature type="transmembrane region" description="Helical" evidence="6">
    <location>
        <begin position="283"/>
        <end position="304"/>
    </location>
</feature>
<proteinExistence type="predicted"/>
<dbReference type="PROSITE" id="PS50850">
    <property type="entry name" value="MFS"/>
    <property type="match status" value="1"/>
</dbReference>
<reference evidence="8 9" key="1">
    <citation type="submission" date="2015-03" db="EMBL/GenBank/DDBJ databases">
        <authorList>
            <person name="Murphy D."/>
        </authorList>
    </citation>
    <scope>NUCLEOTIDE SEQUENCE [LARGE SCALE GENOMIC DNA]</scope>
    <source>
        <strain evidence="8 9">PAP088</strain>
    </source>
</reference>
<keyword evidence="4 6" id="KW-1133">Transmembrane helix</keyword>
<dbReference type="GO" id="GO:0022857">
    <property type="term" value="F:transmembrane transporter activity"/>
    <property type="evidence" value="ECO:0007669"/>
    <property type="project" value="InterPro"/>
</dbReference>
<evidence type="ECO:0000313" key="9">
    <source>
        <dbReference type="Proteomes" id="UP000045782"/>
    </source>
</evidence>
<feature type="transmembrane region" description="Helical" evidence="6">
    <location>
        <begin position="95"/>
        <end position="118"/>
    </location>
</feature>
<feature type="transmembrane region" description="Helical" evidence="6">
    <location>
        <begin position="411"/>
        <end position="432"/>
    </location>
</feature>
<protein>
    <submittedName>
        <fullName evidence="8">Possible drug efflux membrane protein</fullName>
    </submittedName>
</protein>
<evidence type="ECO:0000256" key="4">
    <source>
        <dbReference type="ARBA" id="ARBA00022989"/>
    </source>
</evidence>
<name>A0A0U0ZUC3_9MYCO</name>
<evidence type="ECO:0000256" key="2">
    <source>
        <dbReference type="ARBA" id="ARBA00022448"/>
    </source>
</evidence>
<evidence type="ECO:0000313" key="8">
    <source>
        <dbReference type="EMBL" id="CPV69337.1"/>
    </source>
</evidence>
<dbReference type="Proteomes" id="UP000045782">
    <property type="component" value="Unassembled WGS sequence"/>
</dbReference>
<feature type="transmembrane region" description="Helical" evidence="6">
    <location>
        <begin position="375"/>
        <end position="399"/>
    </location>
</feature>
<dbReference type="InterPro" id="IPR011701">
    <property type="entry name" value="MFS"/>
</dbReference>
<keyword evidence="2" id="KW-0813">Transport</keyword>
<feature type="transmembrane region" description="Helical" evidence="6">
    <location>
        <begin position="184"/>
        <end position="204"/>
    </location>
</feature>
<dbReference type="PANTHER" id="PTHR23501">
    <property type="entry name" value="MAJOR FACILITATOR SUPERFAMILY"/>
    <property type="match status" value="1"/>
</dbReference>
<evidence type="ECO:0000259" key="7">
    <source>
        <dbReference type="PROSITE" id="PS50850"/>
    </source>
</evidence>